<evidence type="ECO:0000313" key="7">
    <source>
        <dbReference type="EMBL" id="TRO83715.1"/>
    </source>
</evidence>
<feature type="transmembrane region" description="Helical" evidence="4">
    <location>
        <begin position="16"/>
        <end position="39"/>
    </location>
</feature>
<dbReference type="InterPro" id="IPR043128">
    <property type="entry name" value="Rev_trsase/Diguanyl_cyclase"/>
</dbReference>
<organism evidence="7 8">
    <name type="scientific">Trichloromonas acetexigens</name>
    <dbReference type="NCBI Taxonomy" id="38815"/>
    <lineage>
        <taxon>Bacteria</taxon>
        <taxon>Pseudomonadati</taxon>
        <taxon>Thermodesulfobacteriota</taxon>
        <taxon>Desulfuromonadia</taxon>
        <taxon>Desulfuromonadales</taxon>
        <taxon>Trichloromonadaceae</taxon>
        <taxon>Trichloromonas</taxon>
    </lineage>
</organism>
<dbReference type="RefSeq" id="WP_092052339.1">
    <property type="nucleotide sequence ID" value="NZ_FOJJ01000001.1"/>
</dbReference>
<evidence type="ECO:0000259" key="6">
    <source>
        <dbReference type="PROSITE" id="PS50887"/>
    </source>
</evidence>
<comment type="caution">
    <text evidence="7">The sequence shown here is derived from an EMBL/GenBank/DDBJ whole genome shotgun (WGS) entry which is preliminary data.</text>
</comment>
<evidence type="ECO:0000256" key="1">
    <source>
        <dbReference type="ARBA" id="ARBA00012528"/>
    </source>
</evidence>
<keyword evidence="4" id="KW-1133">Transmembrane helix</keyword>
<dbReference type="GO" id="GO:0052621">
    <property type="term" value="F:diguanylate cyclase activity"/>
    <property type="evidence" value="ECO:0007669"/>
    <property type="project" value="UniProtKB-EC"/>
</dbReference>
<dbReference type="CDD" id="cd06225">
    <property type="entry name" value="HAMP"/>
    <property type="match status" value="1"/>
</dbReference>
<comment type="catalytic activity">
    <reaction evidence="2">
        <text>2 GTP = 3',3'-c-di-GMP + 2 diphosphate</text>
        <dbReference type="Rhea" id="RHEA:24898"/>
        <dbReference type="ChEBI" id="CHEBI:33019"/>
        <dbReference type="ChEBI" id="CHEBI:37565"/>
        <dbReference type="ChEBI" id="CHEBI:58805"/>
        <dbReference type="EC" id="2.7.7.65"/>
    </reaction>
</comment>
<dbReference type="EMBL" id="VJVV01000001">
    <property type="protein sequence ID" value="TRO83715.1"/>
    <property type="molecule type" value="Genomic_DNA"/>
</dbReference>
<dbReference type="Proteomes" id="UP000317155">
    <property type="component" value="Unassembled WGS sequence"/>
</dbReference>
<dbReference type="GO" id="GO:0007165">
    <property type="term" value="P:signal transduction"/>
    <property type="evidence" value="ECO:0007669"/>
    <property type="project" value="InterPro"/>
</dbReference>
<dbReference type="SMART" id="SM00304">
    <property type="entry name" value="HAMP"/>
    <property type="match status" value="1"/>
</dbReference>
<dbReference type="PROSITE" id="PS50887">
    <property type="entry name" value="GGDEF"/>
    <property type="match status" value="1"/>
</dbReference>
<dbReference type="PROSITE" id="PS50885">
    <property type="entry name" value="HAMP"/>
    <property type="match status" value="1"/>
</dbReference>
<keyword evidence="4" id="KW-0812">Transmembrane</keyword>
<dbReference type="PANTHER" id="PTHR45138:SF9">
    <property type="entry name" value="DIGUANYLATE CYCLASE DGCM-RELATED"/>
    <property type="match status" value="1"/>
</dbReference>
<dbReference type="NCBIfam" id="TIGR00254">
    <property type="entry name" value="GGDEF"/>
    <property type="match status" value="1"/>
</dbReference>
<dbReference type="EC" id="2.7.7.65" evidence="1"/>
<proteinExistence type="predicted"/>
<dbReference type="InterPro" id="IPR050469">
    <property type="entry name" value="Diguanylate_Cyclase"/>
</dbReference>
<feature type="domain" description="HAMP" evidence="5">
    <location>
        <begin position="292"/>
        <end position="344"/>
    </location>
</feature>
<dbReference type="InterPro" id="IPR029787">
    <property type="entry name" value="Nucleotide_cyclase"/>
</dbReference>
<evidence type="ECO:0000259" key="5">
    <source>
        <dbReference type="PROSITE" id="PS50885"/>
    </source>
</evidence>
<dbReference type="SUPFAM" id="SSF158472">
    <property type="entry name" value="HAMP domain-like"/>
    <property type="match status" value="1"/>
</dbReference>
<evidence type="ECO:0000313" key="8">
    <source>
        <dbReference type="Proteomes" id="UP000317155"/>
    </source>
</evidence>
<evidence type="ECO:0000256" key="4">
    <source>
        <dbReference type="SAM" id="Phobius"/>
    </source>
</evidence>
<protein>
    <recommendedName>
        <fullName evidence="1">diguanylate cyclase</fullName>
        <ecNumber evidence="1">2.7.7.65</ecNumber>
    </recommendedName>
</protein>
<dbReference type="Pfam" id="PF13185">
    <property type="entry name" value="GAF_2"/>
    <property type="match status" value="1"/>
</dbReference>
<dbReference type="SUPFAM" id="SSF55073">
    <property type="entry name" value="Nucleotide cyclase"/>
    <property type="match status" value="1"/>
</dbReference>
<dbReference type="SUPFAM" id="SSF55781">
    <property type="entry name" value="GAF domain-like"/>
    <property type="match status" value="1"/>
</dbReference>
<dbReference type="InterPro" id="IPR003660">
    <property type="entry name" value="HAMP_dom"/>
</dbReference>
<keyword evidence="4" id="KW-0472">Membrane</keyword>
<feature type="domain" description="GGDEF" evidence="6">
    <location>
        <begin position="580"/>
        <end position="716"/>
    </location>
</feature>
<evidence type="ECO:0000256" key="3">
    <source>
        <dbReference type="SAM" id="Coils"/>
    </source>
</evidence>
<keyword evidence="8" id="KW-1185">Reference proteome</keyword>
<dbReference type="CDD" id="cd01949">
    <property type="entry name" value="GGDEF"/>
    <property type="match status" value="1"/>
</dbReference>
<dbReference type="InterPro" id="IPR003018">
    <property type="entry name" value="GAF"/>
</dbReference>
<dbReference type="InterPro" id="IPR000160">
    <property type="entry name" value="GGDEF_dom"/>
</dbReference>
<accession>A0A550JKJ4</accession>
<sequence>MGEFPQRSAWSLRHKILLPFFIILLLLGGVATFSFILLLNRAIHETVDDRLNSGRDVIFREIKNQEFLLQNYAELIGYAYRLPPSGRASQSFPPEHEELLASLARSDIQAEFLPVARWQELPASDLRELIDHAIRSGRPRFRFLNSAQMPPTLTVACLLPEGARDGQVLILRTAIKASFLSAHSIGFGARTSLMNLSGGILTASDPEHLPPSLSPDQLATVIGGQTLIRVGNSSKYLYSAIPLGTSELVLTVIEIPMNSLDALVNDLTLQGIATLAFFVLMGGLLYYELLQRQIMAPVQSLLKATQALSWGNFDFRIEKPKQDELGQVAQSFNLMAEKLRTLYADSLRQEKELAAAEEELRYQSLLTDKNRQIEEANAELTAHVNELSALFSLIQDMIGSLDLDVLFGRVLQIIKDVVPCDELLLLLYQDEERLQISKTLGLNPARKYRELFDGRSILMEEISHRQECLHVRDLEEDQRFEDYLRDYPETRSLLCVPMILKEQILGVINLHKKEVGGFSEREIRLVQAITAQAAIAIENARLYQQTRDLSNTDSLTRLANRRFFQAALDKEFAQARRYGTNFSLIMIDIDHFKRYNDAHGHLQGDKVLRDVAQILQDNIRGIDLAARFGGEEFIILMPKTNKEGARAAAEKLRLCVAEREFMGAAESQPEGHLTLSLGIAEFPEDADSLETLQEQADQALYQAKKEGRNQTVAWNSTAPPLPYLNVPPLS</sequence>
<dbReference type="SMART" id="SM00065">
    <property type="entry name" value="GAF"/>
    <property type="match status" value="1"/>
</dbReference>
<dbReference type="AlphaFoldDB" id="A0A550JKJ4"/>
<dbReference type="Gene3D" id="3.30.70.270">
    <property type="match status" value="1"/>
</dbReference>
<dbReference type="OrthoDB" id="9759607at2"/>
<gene>
    <name evidence="7" type="ORF">FL622_00595</name>
</gene>
<dbReference type="FunFam" id="3.30.70.270:FF:000001">
    <property type="entry name" value="Diguanylate cyclase domain protein"/>
    <property type="match status" value="1"/>
</dbReference>
<dbReference type="GO" id="GO:0016020">
    <property type="term" value="C:membrane"/>
    <property type="evidence" value="ECO:0007669"/>
    <property type="project" value="InterPro"/>
</dbReference>
<dbReference type="SMART" id="SM00267">
    <property type="entry name" value="GGDEF"/>
    <property type="match status" value="1"/>
</dbReference>
<feature type="coiled-coil region" evidence="3">
    <location>
        <begin position="339"/>
        <end position="390"/>
    </location>
</feature>
<dbReference type="Pfam" id="PF00672">
    <property type="entry name" value="HAMP"/>
    <property type="match status" value="1"/>
</dbReference>
<dbReference type="Gene3D" id="3.30.450.40">
    <property type="match status" value="1"/>
</dbReference>
<dbReference type="Gene3D" id="6.10.340.10">
    <property type="match status" value="1"/>
</dbReference>
<reference evidence="7 8" key="1">
    <citation type="submission" date="2019-07" db="EMBL/GenBank/DDBJ databases">
        <title>Insights of Desulfuromonas acetexigens electromicrobiology.</title>
        <authorList>
            <person name="Katuri K."/>
            <person name="Sapireddy V."/>
            <person name="Shaw D.R."/>
            <person name="Saikaly P."/>
        </authorList>
    </citation>
    <scope>NUCLEOTIDE SEQUENCE [LARGE SCALE GENOMIC DNA]</scope>
    <source>
        <strain evidence="7 8">2873</strain>
    </source>
</reference>
<dbReference type="InterPro" id="IPR029016">
    <property type="entry name" value="GAF-like_dom_sf"/>
</dbReference>
<dbReference type="PANTHER" id="PTHR45138">
    <property type="entry name" value="REGULATORY COMPONENTS OF SENSORY TRANSDUCTION SYSTEM"/>
    <property type="match status" value="1"/>
</dbReference>
<name>A0A550JKJ4_9BACT</name>
<keyword evidence="3" id="KW-0175">Coiled coil</keyword>
<evidence type="ECO:0000256" key="2">
    <source>
        <dbReference type="ARBA" id="ARBA00034247"/>
    </source>
</evidence>
<dbReference type="Pfam" id="PF00990">
    <property type="entry name" value="GGDEF"/>
    <property type="match status" value="1"/>
</dbReference>